<dbReference type="PANTHER" id="PTHR42964">
    <property type="entry name" value="ENOYL-COA HYDRATASE"/>
    <property type="match status" value="1"/>
</dbReference>
<dbReference type="InterPro" id="IPR029045">
    <property type="entry name" value="ClpP/crotonase-like_dom_sf"/>
</dbReference>
<accession>A0A7S1RJ87</accession>
<dbReference type="Pfam" id="PF00378">
    <property type="entry name" value="ECH_1"/>
    <property type="match status" value="2"/>
</dbReference>
<dbReference type="InterPro" id="IPR051683">
    <property type="entry name" value="Enoyl-CoA_Hydratase/Isomerase"/>
</dbReference>
<comment type="similarity">
    <text evidence="1">Belongs to the enoyl-CoA hydratase/isomerase family.</text>
</comment>
<evidence type="ECO:0000256" key="1">
    <source>
        <dbReference type="ARBA" id="ARBA00005254"/>
    </source>
</evidence>
<dbReference type="InterPro" id="IPR001753">
    <property type="entry name" value="Enoyl-CoA_hydra/iso"/>
</dbReference>
<dbReference type="PANTHER" id="PTHR42964:SF1">
    <property type="entry name" value="POLYKETIDE BIOSYNTHESIS ENOYL-COA HYDRATASE PKSH-RELATED"/>
    <property type="match status" value="1"/>
</dbReference>
<name>A0A7S1RJ87_ALECA</name>
<organism evidence="3">
    <name type="scientific">Alexandrium catenella</name>
    <name type="common">Red tide dinoflagellate</name>
    <name type="synonym">Gonyaulax catenella</name>
    <dbReference type="NCBI Taxonomy" id="2925"/>
    <lineage>
        <taxon>Eukaryota</taxon>
        <taxon>Sar</taxon>
        <taxon>Alveolata</taxon>
        <taxon>Dinophyceae</taxon>
        <taxon>Gonyaulacales</taxon>
        <taxon>Pyrocystaceae</taxon>
        <taxon>Alexandrium</taxon>
    </lineage>
</organism>
<proteinExistence type="inferred from homology"/>
<evidence type="ECO:0000313" key="3">
    <source>
        <dbReference type="EMBL" id="CAD9167520.1"/>
    </source>
</evidence>
<sequence length="403" mass="43475">MADWDPMAFDEGPGPQQQEVAKTEEADGGVNIVRIKKEDMELVVQSVLDKLQAEEPWDANPSSAPDLSWHTPTCGAADWQHHDVRMEVGTGIAYIIFNRPNENNSMQDTLGSGINDCIYALHERPDLRVAVFTGEGRMYCAGGDPKGWQALAAAAESGNYTGDGTVGVRIPIKPTSPEVNWALGQLADRAFKAGAFPDGNVNIGRLQAAKQWNTWAMLPQFTICLANGSAMGGGVGCVCACDYVISVKKAYFVLSEVKIGVIPATISPYVIAKIGVSNAKRFFCAAENLSATRALDYGIVNEVVENMKEGHERIQEWCKLISQCGPRAVQACKEMVISLAGVPLGEVLTHYTCLLQGMGCATEEATTGIKCEAEGKLPPWQTQPIGFDVWPTVGVHESKKKKG</sequence>
<dbReference type="EMBL" id="HBGE01073870">
    <property type="protein sequence ID" value="CAD9167520.1"/>
    <property type="molecule type" value="Transcribed_RNA"/>
</dbReference>
<gene>
    <name evidence="3" type="ORF">ACAT0790_LOCUS44288</name>
</gene>
<reference evidence="3" key="1">
    <citation type="submission" date="2021-01" db="EMBL/GenBank/DDBJ databases">
        <authorList>
            <person name="Corre E."/>
            <person name="Pelletier E."/>
            <person name="Niang G."/>
            <person name="Scheremetjew M."/>
            <person name="Finn R."/>
            <person name="Kale V."/>
            <person name="Holt S."/>
            <person name="Cochrane G."/>
            <person name="Meng A."/>
            <person name="Brown T."/>
            <person name="Cohen L."/>
        </authorList>
    </citation>
    <scope>NUCLEOTIDE SEQUENCE</scope>
    <source>
        <strain evidence="3">OF101</strain>
    </source>
</reference>
<evidence type="ECO:0000256" key="2">
    <source>
        <dbReference type="SAM" id="MobiDB-lite"/>
    </source>
</evidence>
<dbReference type="Gene3D" id="3.90.226.10">
    <property type="entry name" value="2-enoyl-CoA Hydratase, Chain A, domain 1"/>
    <property type="match status" value="1"/>
</dbReference>
<dbReference type="CDD" id="cd06558">
    <property type="entry name" value="crotonase-like"/>
    <property type="match status" value="1"/>
</dbReference>
<dbReference type="AlphaFoldDB" id="A0A7S1RJ87"/>
<dbReference type="SUPFAM" id="SSF52096">
    <property type="entry name" value="ClpP/crotonase"/>
    <property type="match status" value="1"/>
</dbReference>
<protein>
    <recommendedName>
        <fullName evidence="4">3-hydroxyisobutyryl-coenzyme A hydrolase</fullName>
    </recommendedName>
</protein>
<evidence type="ECO:0008006" key="4">
    <source>
        <dbReference type="Google" id="ProtNLM"/>
    </source>
</evidence>
<feature type="region of interest" description="Disordered" evidence="2">
    <location>
        <begin position="1"/>
        <end position="24"/>
    </location>
</feature>